<gene>
    <name evidence="1" type="ORF">RFI_00832</name>
</gene>
<protein>
    <submittedName>
        <fullName evidence="1">Uncharacterized protein</fullName>
    </submittedName>
</protein>
<dbReference type="EMBL" id="ASPP01000873">
    <property type="protein sequence ID" value="ETO36232.1"/>
    <property type="molecule type" value="Genomic_DNA"/>
</dbReference>
<reference evidence="1 2" key="1">
    <citation type="journal article" date="2013" name="Curr. Biol.">
        <title>The Genome of the Foraminiferan Reticulomyxa filosa.</title>
        <authorList>
            <person name="Glockner G."/>
            <person name="Hulsmann N."/>
            <person name="Schleicher M."/>
            <person name="Noegel A.A."/>
            <person name="Eichinger L."/>
            <person name="Gallinger C."/>
            <person name="Pawlowski J."/>
            <person name="Sierra R."/>
            <person name="Euteneuer U."/>
            <person name="Pillet L."/>
            <person name="Moustafa A."/>
            <person name="Platzer M."/>
            <person name="Groth M."/>
            <person name="Szafranski K."/>
            <person name="Schliwa M."/>
        </authorList>
    </citation>
    <scope>NUCLEOTIDE SEQUENCE [LARGE SCALE GENOMIC DNA]</scope>
</reference>
<evidence type="ECO:0000313" key="1">
    <source>
        <dbReference type="EMBL" id="ETO36232.1"/>
    </source>
</evidence>
<accession>X6PEX7</accession>
<name>X6PEX7_RETFI</name>
<evidence type="ECO:0000313" key="2">
    <source>
        <dbReference type="Proteomes" id="UP000023152"/>
    </source>
</evidence>
<comment type="caution">
    <text evidence="1">The sequence shown here is derived from an EMBL/GenBank/DDBJ whole genome shotgun (WGS) entry which is preliminary data.</text>
</comment>
<dbReference type="Proteomes" id="UP000023152">
    <property type="component" value="Unassembled WGS sequence"/>
</dbReference>
<organism evidence="1 2">
    <name type="scientific">Reticulomyxa filosa</name>
    <dbReference type="NCBI Taxonomy" id="46433"/>
    <lineage>
        <taxon>Eukaryota</taxon>
        <taxon>Sar</taxon>
        <taxon>Rhizaria</taxon>
        <taxon>Retaria</taxon>
        <taxon>Foraminifera</taxon>
        <taxon>Monothalamids</taxon>
        <taxon>Reticulomyxidae</taxon>
        <taxon>Reticulomyxa</taxon>
    </lineage>
</organism>
<keyword evidence="2" id="KW-1185">Reference proteome</keyword>
<sequence>MLSDCENPEKIEASRQIYESLPFKIFWGNGMLRKEITPLPLFLQKEAKINAIEKEDLSLHEALFPSTWQNVQRFNELRVYIAADVSLPYAFTNISAVVSDKKKQLVESKKSKNQLRLYTFFFIVQEEEKDSKTNQSLEEINTITLFDCLDLWTEKKKLPESDAWYCSKCQDFL</sequence>
<dbReference type="AlphaFoldDB" id="X6PEX7"/>
<proteinExistence type="predicted"/>